<dbReference type="Pfam" id="PF11799">
    <property type="entry name" value="IMS_C"/>
    <property type="match status" value="1"/>
</dbReference>
<feature type="compositionally biased region" description="Basic and acidic residues" evidence="10">
    <location>
        <begin position="567"/>
        <end position="578"/>
    </location>
</feature>
<dbReference type="InterPro" id="IPR001126">
    <property type="entry name" value="UmuC"/>
</dbReference>
<evidence type="ECO:0000256" key="8">
    <source>
        <dbReference type="ARBA" id="ARBA00023242"/>
    </source>
</evidence>
<dbReference type="GO" id="GO:0005657">
    <property type="term" value="C:replication fork"/>
    <property type="evidence" value="ECO:0007669"/>
    <property type="project" value="TreeGrafter"/>
</dbReference>
<evidence type="ECO:0000313" key="13">
    <source>
        <dbReference type="WBParaSite" id="HCON_00080080-00001"/>
    </source>
</evidence>
<evidence type="ECO:0000259" key="11">
    <source>
        <dbReference type="PROSITE" id="PS50173"/>
    </source>
</evidence>
<dbReference type="PROSITE" id="PS50173">
    <property type="entry name" value="UMUC"/>
    <property type="match status" value="1"/>
</dbReference>
<dbReference type="GO" id="GO:0046872">
    <property type="term" value="F:metal ion binding"/>
    <property type="evidence" value="ECO:0007669"/>
    <property type="project" value="UniProtKB-KW"/>
</dbReference>
<dbReference type="Gene3D" id="1.10.150.20">
    <property type="entry name" value="5' to 3' exonuclease, C-terminal subdomain"/>
    <property type="match status" value="1"/>
</dbReference>
<name>A0A7I4YEM9_HAECO</name>
<dbReference type="Pfam" id="PF00817">
    <property type="entry name" value="IMS"/>
    <property type="match status" value="1"/>
</dbReference>
<dbReference type="GO" id="GO:0003887">
    <property type="term" value="F:DNA-directed DNA polymerase activity"/>
    <property type="evidence" value="ECO:0007669"/>
    <property type="project" value="TreeGrafter"/>
</dbReference>
<evidence type="ECO:0000256" key="4">
    <source>
        <dbReference type="ARBA" id="ARBA00022723"/>
    </source>
</evidence>
<evidence type="ECO:0000256" key="3">
    <source>
        <dbReference type="ARBA" id="ARBA00022695"/>
    </source>
</evidence>
<evidence type="ECO:0000256" key="10">
    <source>
        <dbReference type="SAM" id="MobiDB-lite"/>
    </source>
</evidence>
<feature type="domain" description="UmuC" evidence="11">
    <location>
        <begin position="5"/>
        <end position="260"/>
    </location>
</feature>
<dbReference type="GO" id="GO:0003684">
    <property type="term" value="F:damaged DNA binding"/>
    <property type="evidence" value="ECO:0007669"/>
    <property type="project" value="InterPro"/>
</dbReference>
<keyword evidence="5" id="KW-0227">DNA damage</keyword>
<dbReference type="SUPFAM" id="SSF56672">
    <property type="entry name" value="DNA/RNA polymerases"/>
    <property type="match status" value="1"/>
</dbReference>
<dbReference type="OMA" id="VMWSAAK"/>
<dbReference type="Gene3D" id="3.30.70.270">
    <property type="match status" value="1"/>
</dbReference>
<evidence type="ECO:0000256" key="9">
    <source>
        <dbReference type="ARBA" id="ARBA00044975"/>
    </source>
</evidence>
<evidence type="ECO:0000256" key="6">
    <source>
        <dbReference type="ARBA" id="ARBA00022842"/>
    </source>
</evidence>
<organism evidence="12 13">
    <name type="scientific">Haemonchus contortus</name>
    <name type="common">Barber pole worm</name>
    <dbReference type="NCBI Taxonomy" id="6289"/>
    <lineage>
        <taxon>Eukaryota</taxon>
        <taxon>Metazoa</taxon>
        <taxon>Ecdysozoa</taxon>
        <taxon>Nematoda</taxon>
        <taxon>Chromadorea</taxon>
        <taxon>Rhabditida</taxon>
        <taxon>Rhabditina</taxon>
        <taxon>Rhabditomorpha</taxon>
        <taxon>Strongyloidea</taxon>
        <taxon>Trichostrongylidae</taxon>
        <taxon>Haemonchus</taxon>
    </lineage>
</organism>
<dbReference type="GO" id="GO:0006281">
    <property type="term" value="P:DNA repair"/>
    <property type="evidence" value="ECO:0007669"/>
    <property type="project" value="UniProtKB-KW"/>
</dbReference>
<keyword evidence="8" id="KW-0539">Nucleus</keyword>
<sequence>MDRVIGLIDMDCFYAQVEQREQPELWDSPVVVVQHAREGAPGGVIAVSYEARKFGVKRGMMIPEAKTKCPDLNICFVPQGEHIDKADIQKYRDASVEVFDVLNAFDERIVVERASVDEAFLDLTEFVDQRLIECGAAEMLQELTGNISTLLPTTHLADGCDKEDEEAYNREENLRNWLEIKCAKELSHLRLAIAAQTIERMRANIREHTQFFCSGGIANNKMLAKLVCARHKPRQQTVLPFEFVPIVFEDTSIGDVRMLGGKLGHALQDRFAIGTMAQLAAVPFEMIEQYFGSQAQWIHQLAKGFDDEPVKPRDSQQSIAVSKNFPGKNKLETVPEVRRWIEGLSKELSKRLVADQVKNKRTAENVVFGILNNTRTSRTLKISSYNPQVLADVMWSAAKNFNRAPLNSDKWDPPVFNLYMSASRFVSGVSAQNQSIMEWVEKRLKPGGAGSSMLESTDQSAPDPRVFVKGVLKPSSHLEVPGPSGGTISESNSPMKTTATVKSAGAEPEVDEDGWQVYNPRAFEASSDAVPALELNDIGVISPSVFQELPENIKAELAHFHKLDQAKKLKAAAEERGNNKSQGKKRPVKLEAKEPPPKKKLDAFFKKE</sequence>
<evidence type="ECO:0000256" key="1">
    <source>
        <dbReference type="ARBA" id="ARBA00004123"/>
    </source>
</evidence>
<dbReference type="InterPro" id="IPR052230">
    <property type="entry name" value="DNA_polymerase_eta"/>
</dbReference>
<evidence type="ECO:0000313" key="12">
    <source>
        <dbReference type="Proteomes" id="UP000025227"/>
    </source>
</evidence>
<keyword evidence="4" id="KW-0479">Metal-binding</keyword>
<keyword evidence="6" id="KW-0460">Magnesium</keyword>
<proteinExistence type="predicted"/>
<dbReference type="GO" id="GO:0042276">
    <property type="term" value="P:error-prone translesion synthesis"/>
    <property type="evidence" value="ECO:0007669"/>
    <property type="project" value="TreeGrafter"/>
</dbReference>
<dbReference type="Proteomes" id="UP000025227">
    <property type="component" value="Unplaced"/>
</dbReference>
<dbReference type="Gene3D" id="3.40.1170.60">
    <property type="match status" value="1"/>
</dbReference>
<keyword evidence="12" id="KW-1185">Reference proteome</keyword>
<dbReference type="OrthoDB" id="5723at2759"/>
<dbReference type="PANTHER" id="PTHR45873">
    <property type="entry name" value="DNA POLYMERASE ETA"/>
    <property type="match status" value="1"/>
</dbReference>
<dbReference type="WBParaSite" id="HCON_00080080-00001">
    <property type="protein sequence ID" value="HCON_00080080-00001"/>
    <property type="gene ID" value="HCON_00080080"/>
</dbReference>
<comment type="subcellular location">
    <subcellularLocation>
        <location evidence="1">Nucleus</location>
    </subcellularLocation>
</comment>
<keyword evidence="7" id="KW-0234">DNA repair</keyword>
<protein>
    <recommendedName>
        <fullName evidence="9">DNA polymerase eta</fullName>
    </recommendedName>
</protein>
<dbReference type="GO" id="GO:0035861">
    <property type="term" value="C:site of double-strand break"/>
    <property type="evidence" value="ECO:0007669"/>
    <property type="project" value="TreeGrafter"/>
</dbReference>
<evidence type="ECO:0000256" key="7">
    <source>
        <dbReference type="ARBA" id="ARBA00023204"/>
    </source>
</evidence>
<feature type="region of interest" description="Disordered" evidence="10">
    <location>
        <begin position="567"/>
        <end position="608"/>
    </location>
</feature>
<evidence type="ECO:0000256" key="5">
    <source>
        <dbReference type="ARBA" id="ARBA00022763"/>
    </source>
</evidence>
<evidence type="ECO:0000256" key="2">
    <source>
        <dbReference type="ARBA" id="ARBA00022679"/>
    </source>
</evidence>
<reference evidence="13" key="1">
    <citation type="submission" date="2020-12" db="UniProtKB">
        <authorList>
            <consortium name="WormBaseParasite"/>
        </authorList>
    </citation>
    <scope>IDENTIFICATION</scope>
    <source>
        <strain evidence="13">MHco3</strain>
    </source>
</reference>
<keyword evidence="3" id="KW-0548">Nucleotidyltransferase</keyword>
<dbReference type="FunFam" id="3.40.1170.60:FF:000003">
    <property type="entry name" value="DNA polymerase eta"/>
    <property type="match status" value="1"/>
</dbReference>
<feature type="compositionally biased region" description="Basic and acidic residues" evidence="10">
    <location>
        <begin position="588"/>
        <end position="608"/>
    </location>
</feature>
<dbReference type="Gene3D" id="3.30.1490.100">
    <property type="entry name" value="DNA polymerase, Y-family, little finger domain"/>
    <property type="match status" value="1"/>
</dbReference>
<dbReference type="PANTHER" id="PTHR45873:SF1">
    <property type="entry name" value="DNA POLYMERASE ETA"/>
    <property type="match status" value="1"/>
</dbReference>
<keyword evidence="2" id="KW-0808">Transferase</keyword>
<dbReference type="SUPFAM" id="SSF100879">
    <property type="entry name" value="Lesion bypass DNA polymerase (Y-family), little finger domain"/>
    <property type="match status" value="1"/>
</dbReference>
<dbReference type="InterPro" id="IPR043502">
    <property type="entry name" value="DNA/RNA_pol_sf"/>
</dbReference>
<dbReference type="GO" id="GO:0009314">
    <property type="term" value="P:response to radiation"/>
    <property type="evidence" value="ECO:0007669"/>
    <property type="project" value="TreeGrafter"/>
</dbReference>
<accession>A0A7I4YEM9</accession>
<dbReference type="InterPro" id="IPR017961">
    <property type="entry name" value="DNA_pol_Y-fam_little_finger"/>
</dbReference>
<dbReference type="GO" id="GO:0005634">
    <property type="term" value="C:nucleus"/>
    <property type="evidence" value="ECO:0007669"/>
    <property type="project" value="UniProtKB-SubCell"/>
</dbReference>
<dbReference type="Pfam" id="PF21704">
    <property type="entry name" value="POLH-Rev1_HhH"/>
    <property type="match status" value="1"/>
</dbReference>
<dbReference type="InterPro" id="IPR043128">
    <property type="entry name" value="Rev_trsase/Diguanyl_cyclase"/>
</dbReference>
<dbReference type="AlphaFoldDB" id="A0A7I4YEM9"/>
<dbReference type="InterPro" id="IPR036775">
    <property type="entry name" value="DNA_pol_Y-fam_lit_finger_sf"/>
</dbReference>